<evidence type="ECO:0000313" key="3">
    <source>
        <dbReference type="Proteomes" id="UP000887023"/>
    </source>
</evidence>
<sequence length="50" mass="5407">MGGTAVVDHTPDDIREWALPRFGRSDKSVLFATPGGDRRRESAGPPVART</sequence>
<protein>
    <submittedName>
        <fullName evidence="2">Uncharacterized protein</fullName>
    </submittedName>
</protein>
<reference evidence="2" key="1">
    <citation type="submission" date="2021-07" db="EMBL/GenBank/DDBJ databases">
        <title>Candidatus Kaistella beijingensis sp. nov. isolated from a municipal wastewater treatment plant is involved in sludge foaming.</title>
        <authorList>
            <person name="Song Y."/>
            <person name="Liu S.-J."/>
        </authorList>
    </citation>
    <scope>NUCLEOTIDE SEQUENCE</scope>
    <source>
        <strain evidence="2">DSM 43998</strain>
    </source>
</reference>
<keyword evidence="3" id="KW-1185">Reference proteome</keyword>
<accession>A0ABX8SCI6</accession>
<dbReference type="Proteomes" id="UP000887023">
    <property type="component" value="Chromosome"/>
</dbReference>
<feature type="region of interest" description="Disordered" evidence="1">
    <location>
        <begin position="28"/>
        <end position="50"/>
    </location>
</feature>
<organism evidence="2 3">
    <name type="scientific">Skermania pinensis</name>
    <dbReference type="NCBI Taxonomy" id="39122"/>
    <lineage>
        <taxon>Bacteria</taxon>
        <taxon>Bacillati</taxon>
        <taxon>Actinomycetota</taxon>
        <taxon>Actinomycetes</taxon>
        <taxon>Mycobacteriales</taxon>
        <taxon>Gordoniaceae</taxon>
        <taxon>Skermania</taxon>
    </lineage>
</organism>
<proteinExistence type="predicted"/>
<name>A0ABX8SCI6_9ACTN</name>
<evidence type="ECO:0000313" key="2">
    <source>
        <dbReference type="EMBL" id="QXQ14672.1"/>
    </source>
</evidence>
<dbReference type="RefSeq" id="WP_218821014.1">
    <property type="nucleotide sequence ID" value="NZ_CP079105.1"/>
</dbReference>
<evidence type="ECO:0000256" key="1">
    <source>
        <dbReference type="SAM" id="MobiDB-lite"/>
    </source>
</evidence>
<gene>
    <name evidence="2" type="ORF">KV203_04520</name>
</gene>
<dbReference type="EMBL" id="CP079105">
    <property type="protein sequence ID" value="QXQ14672.1"/>
    <property type="molecule type" value="Genomic_DNA"/>
</dbReference>